<name>A0A3M0K2X8_HIRRU</name>
<dbReference type="AlphaFoldDB" id="A0A3M0K2X8"/>
<organism evidence="1 2">
    <name type="scientific">Hirundo rustica rustica</name>
    <dbReference type="NCBI Taxonomy" id="333673"/>
    <lineage>
        <taxon>Eukaryota</taxon>
        <taxon>Metazoa</taxon>
        <taxon>Chordata</taxon>
        <taxon>Craniata</taxon>
        <taxon>Vertebrata</taxon>
        <taxon>Euteleostomi</taxon>
        <taxon>Archelosauria</taxon>
        <taxon>Archosauria</taxon>
        <taxon>Dinosauria</taxon>
        <taxon>Saurischia</taxon>
        <taxon>Theropoda</taxon>
        <taxon>Coelurosauria</taxon>
        <taxon>Aves</taxon>
        <taxon>Neognathae</taxon>
        <taxon>Neoaves</taxon>
        <taxon>Telluraves</taxon>
        <taxon>Australaves</taxon>
        <taxon>Passeriformes</taxon>
        <taxon>Sylvioidea</taxon>
        <taxon>Hirundinidae</taxon>
        <taxon>Hirundo</taxon>
    </lineage>
</organism>
<sequence>MIFIISEDILKDSKSDDATRLVAVLTAINTACIELWGPQHRKDIAGASPEEDLVPSTKMNRGMKHLSYKEWLRELVLFRLEERRIWNNLMAAFQYLKEASKKDGEELSTRDALRHMEDIYFDMLGISEFIHMIYNTAGIARAKRGDEDDRYAE</sequence>
<evidence type="ECO:0000313" key="2">
    <source>
        <dbReference type="Proteomes" id="UP000269221"/>
    </source>
</evidence>
<keyword evidence="2" id="KW-1185">Reference proteome</keyword>
<gene>
    <name evidence="1" type="ORF">DUI87_16217</name>
</gene>
<protein>
    <submittedName>
        <fullName evidence="1">Uncharacterized protein</fullName>
    </submittedName>
</protein>
<evidence type="ECO:0000313" key="1">
    <source>
        <dbReference type="EMBL" id="RMC06771.1"/>
    </source>
</evidence>
<dbReference type="EMBL" id="QRBI01000120">
    <property type="protein sequence ID" value="RMC06771.1"/>
    <property type="molecule type" value="Genomic_DNA"/>
</dbReference>
<comment type="caution">
    <text evidence="1">The sequence shown here is derived from an EMBL/GenBank/DDBJ whole genome shotgun (WGS) entry which is preliminary data.</text>
</comment>
<proteinExistence type="predicted"/>
<reference evidence="1 2" key="1">
    <citation type="submission" date="2018-07" db="EMBL/GenBank/DDBJ databases">
        <title>A high quality draft genome assembly of the barn swallow (H. rustica rustica).</title>
        <authorList>
            <person name="Formenti G."/>
            <person name="Chiara M."/>
            <person name="Poveda L."/>
            <person name="Francoijs K.-J."/>
            <person name="Bonisoli-Alquati A."/>
            <person name="Canova L."/>
            <person name="Gianfranceschi L."/>
            <person name="Horner D.S."/>
            <person name="Saino N."/>
        </authorList>
    </citation>
    <scope>NUCLEOTIDE SEQUENCE [LARGE SCALE GENOMIC DNA]</scope>
    <source>
        <strain evidence="1">Chelidonia</strain>
        <tissue evidence="1">Blood</tissue>
    </source>
</reference>
<accession>A0A3M0K2X8</accession>
<dbReference type="Proteomes" id="UP000269221">
    <property type="component" value="Unassembled WGS sequence"/>
</dbReference>